<feature type="compositionally biased region" description="Low complexity" evidence="1">
    <location>
        <begin position="600"/>
        <end position="609"/>
    </location>
</feature>
<keyword evidence="6" id="KW-1185">Reference proteome</keyword>
<evidence type="ECO:0000259" key="3">
    <source>
        <dbReference type="Pfam" id="PF09972"/>
    </source>
</evidence>
<dbReference type="Pfam" id="PF20990">
    <property type="entry name" value="DUF2207_C"/>
    <property type="match status" value="1"/>
</dbReference>
<feature type="transmembrane region" description="Helical" evidence="2">
    <location>
        <begin position="464"/>
        <end position="486"/>
    </location>
</feature>
<feature type="region of interest" description="Disordered" evidence="1">
    <location>
        <begin position="1"/>
        <end position="28"/>
    </location>
</feature>
<feature type="region of interest" description="Disordered" evidence="1">
    <location>
        <begin position="600"/>
        <end position="633"/>
    </location>
</feature>
<keyword evidence="2" id="KW-0812">Transmembrane</keyword>
<dbReference type="EMBL" id="RKHL01000001">
    <property type="protein sequence ID" value="ROR82216.1"/>
    <property type="molecule type" value="Genomic_DNA"/>
</dbReference>
<feature type="transmembrane region" description="Helical" evidence="2">
    <location>
        <begin position="435"/>
        <end position="458"/>
    </location>
</feature>
<organism evidence="5 6">
    <name type="scientific">Plantibacter flavus</name>
    <dbReference type="NCBI Taxonomy" id="150123"/>
    <lineage>
        <taxon>Bacteria</taxon>
        <taxon>Bacillati</taxon>
        <taxon>Actinomycetota</taxon>
        <taxon>Actinomycetes</taxon>
        <taxon>Micrococcales</taxon>
        <taxon>Microbacteriaceae</taxon>
        <taxon>Plantibacter</taxon>
    </lineage>
</organism>
<protein>
    <submittedName>
        <fullName evidence="5">Putative membrane protein DUF2207</fullName>
    </submittedName>
</protein>
<dbReference type="InterPro" id="IPR048389">
    <property type="entry name" value="YciQ-like_C"/>
</dbReference>
<feature type="domain" description="DUF2207" evidence="3">
    <location>
        <begin position="91"/>
        <end position="265"/>
    </location>
</feature>
<name>A0A3N2C3X9_9MICO</name>
<feature type="domain" description="Predicted membrane protein YciQ-like C-terminal" evidence="4">
    <location>
        <begin position="320"/>
        <end position="560"/>
    </location>
</feature>
<sequence length="633" mass="66586">MSPGGRVRAPAGTPPRLGRVKPRRRRLSPVRARSSRVLLVALALAVGAPLVATLASTPPAAADARTDVSDFTFASFDGDYTLSRGGDGQAELRAVETFVAEFPESDQNKGIIRAIPDEFDRAPLHTEIVSVTDADGAPVEWETDRDGDFLELSLGTDDYVRGTQSYVITYTQRGVVGAYRDTRSDEFYWDAPGTGWDQPFADASMTVRVAPDIADALTGDGACYRGDPDDSSPCDLSQAEDADGDVFTTSSVPVQARQTLTVAIGFEPGTFVQPARPGEAPVFSIVPIVLGALSAAGLGALLWIRLRLWRDHPGRGVIVPQYSAPKQMNLLLAGDLAGRAASSMAAEIVSLAVRGKLRIVDGPGKKDYSLQYLDDSATDEQERRVLAALFPDRNRPREMKEVDPALGKAVTAELASAKRNALDLGLRRSVSSGRAWIIVGALAVLGVAGIVFFGVAYSQRADNGWSVAALFVTGIALLAGIVLAIAPKPLTATGADARDELLGLRDYLALAEQDRFRMLQSPDGAERVDLGDPGQLVRVTERLLPFAVLWGVEREWAKELGIRYEQAGSAPSWYASNTPFQAAMFANAFSGFSGSASSTSASWSTSGGASSSGGSTGGGFAGGGGGGGGGGGR</sequence>
<feature type="compositionally biased region" description="Gly residues" evidence="1">
    <location>
        <begin position="610"/>
        <end position="633"/>
    </location>
</feature>
<evidence type="ECO:0000313" key="6">
    <source>
        <dbReference type="Proteomes" id="UP000266915"/>
    </source>
</evidence>
<dbReference type="Proteomes" id="UP000266915">
    <property type="component" value="Unassembled WGS sequence"/>
</dbReference>
<reference evidence="5 6" key="1">
    <citation type="submission" date="2018-11" db="EMBL/GenBank/DDBJ databases">
        <title>Sequencing the genomes of 1000 actinobacteria strains.</title>
        <authorList>
            <person name="Klenk H.-P."/>
        </authorList>
    </citation>
    <scope>NUCLEOTIDE SEQUENCE [LARGE SCALE GENOMIC DNA]</scope>
    <source>
        <strain evidence="5 6">DSM 14012</strain>
    </source>
</reference>
<evidence type="ECO:0000259" key="4">
    <source>
        <dbReference type="Pfam" id="PF20990"/>
    </source>
</evidence>
<dbReference type="InterPro" id="IPR018702">
    <property type="entry name" value="DUF2207"/>
</dbReference>
<dbReference type="AlphaFoldDB" id="A0A3N2C3X9"/>
<evidence type="ECO:0000313" key="5">
    <source>
        <dbReference type="EMBL" id="ROR82216.1"/>
    </source>
</evidence>
<comment type="caution">
    <text evidence="5">The sequence shown here is derived from an EMBL/GenBank/DDBJ whole genome shotgun (WGS) entry which is preliminary data.</text>
</comment>
<evidence type="ECO:0000256" key="2">
    <source>
        <dbReference type="SAM" id="Phobius"/>
    </source>
</evidence>
<accession>A0A3N2C3X9</accession>
<gene>
    <name evidence="5" type="ORF">EDD42_2304</name>
</gene>
<keyword evidence="2" id="KW-0472">Membrane</keyword>
<proteinExistence type="predicted"/>
<evidence type="ECO:0000256" key="1">
    <source>
        <dbReference type="SAM" id="MobiDB-lite"/>
    </source>
</evidence>
<dbReference type="Pfam" id="PF09972">
    <property type="entry name" value="DUF2207"/>
    <property type="match status" value="1"/>
</dbReference>
<feature type="compositionally biased region" description="Basic residues" evidence="1">
    <location>
        <begin position="18"/>
        <end position="28"/>
    </location>
</feature>
<keyword evidence="2" id="KW-1133">Transmembrane helix</keyword>
<feature type="transmembrane region" description="Helical" evidence="2">
    <location>
        <begin position="282"/>
        <end position="304"/>
    </location>
</feature>